<keyword evidence="2" id="KW-1185">Reference proteome</keyword>
<dbReference type="Gene3D" id="2.120.10.30">
    <property type="entry name" value="TolB, C-terminal domain"/>
    <property type="match status" value="1"/>
</dbReference>
<organism evidence="1 2">
    <name type="scientific">Elysia crispata</name>
    <name type="common">lettuce slug</name>
    <dbReference type="NCBI Taxonomy" id="231223"/>
    <lineage>
        <taxon>Eukaryota</taxon>
        <taxon>Metazoa</taxon>
        <taxon>Spiralia</taxon>
        <taxon>Lophotrochozoa</taxon>
        <taxon>Mollusca</taxon>
        <taxon>Gastropoda</taxon>
        <taxon>Heterobranchia</taxon>
        <taxon>Euthyneura</taxon>
        <taxon>Panpulmonata</taxon>
        <taxon>Sacoglossa</taxon>
        <taxon>Placobranchoidea</taxon>
        <taxon>Plakobranchidae</taxon>
        <taxon>Elysia</taxon>
    </lineage>
</organism>
<evidence type="ECO:0000313" key="2">
    <source>
        <dbReference type="Proteomes" id="UP001283361"/>
    </source>
</evidence>
<sequence length="186" mass="20697">MDMKLLPGGLVTLAVNNNDCIKLYDWQTSIKTSKQYKAIAAVTTQTLAVSYRSGAGIDLIDLSGGILYQLSSKLYPLSMVSRADGFLFMSILSDDSIAKVKLEGGSTIFRHKVEQIEYPTGVAYNMDKSFIVADRDKRTLHLISPDGVWIKKLWTHPGDMEQRNKTLKGILVGVRYLFSTTIDLTN</sequence>
<protein>
    <submittedName>
        <fullName evidence="1">Uncharacterized protein</fullName>
    </submittedName>
</protein>
<name>A0AAE0XYM2_9GAST</name>
<evidence type="ECO:0000313" key="1">
    <source>
        <dbReference type="EMBL" id="KAK3724964.1"/>
    </source>
</evidence>
<dbReference type="EMBL" id="JAWDGP010007339">
    <property type="protein sequence ID" value="KAK3724964.1"/>
    <property type="molecule type" value="Genomic_DNA"/>
</dbReference>
<comment type="caution">
    <text evidence="1">The sequence shown here is derived from an EMBL/GenBank/DDBJ whole genome shotgun (WGS) entry which is preliminary data.</text>
</comment>
<dbReference type="SUPFAM" id="SSF101898">
    <property type="entry name" value="NHL repeat"/>
    <property type="match status" value="1"/>
</dbReference>
<reference evidence="1" key="1">
    <citation type="journal article" date="2023" name="G3 (Bethesda)">
        <title>A reference genome for the long-term kleptoplast-retaining sea slug Elysia crispata morphotype clarki.</title>
        <authorList>
            <person name="Eastman K.E."/>
            <person name="Pendleton A.L."/>
            <person name="Shaikh M.A."/>
            <person name="Suttiyut T."/>
            <person name="Ogas R."/>
            <person name="Tomko P."/>
            <person name="Gavelis G."/>
            <person name="Widhalm J.R."/>
            <person name="Wisecaver J.H."/>
        </authorList>
    </citation>
    <scope>NUCLEOTIDE SEQUENCE</scope>
    <source>
        <strain evidence="1">ECLA1</strain>
    </source>
</reference>
<dbReference type="Proteomes" id="UP001283361">
    <property type="component" value="Unassembled WGS sequence"/>
</dbReference>
<dbReference type="AlphaFoldDB" id="A0AAE0XYM2"/>
<dbReference type="InterPro" id="IPR011042">
    <property type="entry name" value="6-blade_b-propeller_TolB-like"/>
</dbReference>
<proteinExistence type="predicted"/>
<accession>A0AAE0XYM2</accession>
<gene>
    <name evidence="1" type="ORF">RRG08_005395</name>
</gene>